<accession>A0A1W1VVY4</accession>
<dbReference type="AlphaFoldDB" id="A0A1W1VVY4"/>
<reference evidence="1 2" key="1">
    <citation type="submission" date="2017-04" db="EMBL/GenBank/DDBJ databases">
        <authorList>
            <person name="Afonso C.L."/>
            <person name="Miller P.J."/>
            <person name="Scott M.A."/>
            <person name="Spackman E."/>
            <person name="Goraichik I."/>
            <person name="Dimitrov K.M."/>
            <person name="Suarez D.L."/>
            <person name="Swayne D.E."/>
        </authorList>
    </citation>
    <scope>NUCLEOTIDE SEQUENCE [LARGE SCALE GENOMIC DNA]</scope>
    <source>
        <strain evidence="1 2">DSM 11622</strain>
    </source>
</reference>
<dbReference type="Proteomes" id="UP000192266">
    <property type="component" value="Unassembled WGS sequence"/>
</dbReference>
<dbReference type="EMBL" id="FWWW01000075">
    <property type="protein sequence ID" value="SMB97271.1"/>
    <property type="molecule type" value="Genomic_DNA"/>
</dbReference>
<protein>
    <submittedName>
        <fullName evidence="1">Uncharacterized protein</fullName>
    </submittedName>
</protein>
<organism evidence="1 2">
    <name type="scientific">Hymenobacter roseosalivarius DSM 11622</name>
    <dbReference type="NCBI Taxonomy" id="645990"/>
    <lineage>
        <taxon>Bacteria</taxon>
        <taxon>Pseudomonadati</taxon>
        <taxon>Bacteroidota</taxon>
        <taxon>Cytophagia</taxon>
        <taxon>Cytophagales</taxon>
        <taxon>Hymenobacteraceae</taxon>
        <taxon>Hymenobacter</taxon>
    </lineage>
</organism>
<proteinExistence type="predicted"/>
<evidence type="ECO:0000313" key="2">
    <source>
        <dbReference type="Proteomes" id="UP000192266"/>
    </source>
</evidence>
<keyword evidence="2" id="KW-1185">Reference proteome</keyword>
<sequence length="49" mass="5755">MRIAFDLDNTLIRCGYDFPLEKPKRAMLAKLLGKEELRQGTKEIIDYCH</sequence>
<evidence type="ECO:0000313" key="1">
    <source>
        <dbReference type="EMBL" id="SMB97271.1"/>
    </source>
</evidence>
<dbReference type="STRING" id="645990.SAMN00120144_0331"/>
<name>A0A1W1VVY4_9BACT</name>
<gene>
    <name evidence="1" type="ORF">SAMN00120144_0331</name>
</gene>